<dbReference type="RefSeq" id="WP_013294080.1">
    <property type="nucleotide sequence ID" value="NC_014394.1"/>
</dbReference>
<dbReference type="SUPFAM" id="SSF56349">
    <property type="entry name" value="DNA breaking-rejoining enzymes"/>
    <property type="match status" value="1"/>
</dbReference>
<dbReference type="Proteomes" id="UP000001235">
    <property type="component" value="Chromosome"/>
</dbReference>
<evidence type="ECO:0000256" key="2">
    <source>
        <dbReference type="ARBA" id="ARBA00022908"/>
    </source>
</evidence>
<dbReference type="HOGENOM" id="CLU_027562_0_0_4"/>
<dbReference type="eggNOG" id="COG0582">
    <property type="taxonomic scope" value="Bacteria"/>
</dbReference>
<feature type="domain" description="Tyr recombinase" evidence="5">
    <location>
        <begin position="196"/>
        <end position="372"/>
    </location>
</feature>
<dbReference type="InterPro" id="IPR038488">
    <property type="entry name" value="Integrase_DNA-bd_sf"/>
</dbReference>
<evidence type="ECO:0000259" key="5">
    <source>
        <dbReference type="PROSITE" id="PS51898"/>
    </source>
</evidence>
<dbReference type="InterPro" id="IPR025166">
    <property type="entry name" value="Integrase_DNA_bind_dom"/>
</dbReference>
<dbReference type="PANTHER" id="PTHR30629:SF2">
    <property type="entry name" value="PROPHAGE INTEGRASE INTS-RELATED"/>
    <property type="match status" value="1"/>
</dbReference>
<dbReference type="Pfam" id="PF13356">
    <property type="entry name" value="Arm-DNA-bind_3"/>
    <property type="match status" value="1"/>
</dbReference>
<dbReference type="STRING" id="395494.Galf_2144"/>
<organism evidence="6 7">
    <name type="scientific">Gallionella capsiferriformans (strain ES-2)</name>
    <name type="common">Gallionella ferruginea capsiferriformans (strain ES-2)</name>
    <dbReference type="NCBI Taxonomy" id="395494"/>
    <lineage>
        <taxon>Bacteria</taxon>
        <taxon>Pseudomonadati</taxon>
        <taxon>Pseudomonadota</taxon>
        <taxon>Betaproteobacteria</taxon>
        <taxon>Nitrosomonadales</taxon>
        <taxon>Gallionellaceae</taxon>
        <taxon>Gallionella</taxon>
    </lineage>
</organism>
<keyword evidence="2" id="KW-0229">DNA integration</keyword>
<dbReference type="InterPro" id="IPR050808">
    <property type="entry name" value="Phage_Integrase"/>
</dbReference>
<keyword evidence="7" id="KW-1185">Reference proteome</keyword>
<reference evidence="6 7" key="1">
    <citation type="submission" date="2010-08" db="EMBL/GenBank/DDBJ databases">
        <title>Complete sequence of Gallionella capsiferriformans ES-2.</title>
        <authorList>
            <consortium name="US DOE Joint Genome Institute"/>
            <person name="Lucas S."/>
            <person name="Copeland A."/>
            <person name="Lapidus A."/>
            <person name="Cheng J.-F."/>
            <person name="Bruce D."/>
            <person name="Goodwin L."/>
            <person name="Pitluck S."/>
            <person name="Chertkov O."/>
            <person name="Davenport K.W."/>
            <person name="Detter J.C."/>
            <person name="Han C."/>
            <person name="Tapia R."/>
            <person name="Land M."/>
            <person name="Hauser L."/>
            <person name="Chang Y.-J."/>
            <person name="Jeffries C."/>
            <person name="Kyrpides N."/>
            <person name="Ivanova N."/>
            <person name="Mikhailova N."/>
            <person name="Shelobolina E.S."/>
            <person name="Picardal F."/>
            <person name="Roden E."/>
            <person name="Emerson D."/>
            <person name="Woyke T."/>
        </authorList>
    </citation>
    <scope>NUCLEOTIDE SEQUENCE [LARGE SCALE GENOMIC DNA]</scope>
    <source>
        <strain evidence="6 7">ES-2</strain>
    </source>
</reference>
<accession>D9SII6</accession>
<dbReference type="EMBL" id="CP002159">
    <property type="protein sequence ID" value="ADL56149.1"/>
    <property type="molecule type" value="Genomic_DNA"/>
</dbReference>
<protein>
    <submittedName>
        <fullName evidence="6">Integrase family protein</fullName>
    </submittedName>
</protein>
<keyword evidence="4" id="KW-0233">DNA recombination</keyword>
<evidence type="ECO:0000256" key="1">
    <source>
        <dbReference type="ARBA" id="ARBA00008857"/>
    </source>
</evidence>
<comment type="similarity">
    <text evidence="1">Belongs to the 'phage' integrase family.</text>
</comment>
<gene>
    <name evidence="6" type="ordered locus">Galf_2144</name>
</gene>
<dbReference type="KEGG" id="gca:Galf_2144"/>
<dbReference type="InterPro" id="IPR002104">
    <property type="entry name" value="Integrase_catalytic"/>
</dbReference>
<dbReference type="InterPro" id="IPR013762">
    <property type="entry name" value="Integrase-like_cat_sf"/>
</dbReference>
<name>D9SII6_GALCS</name>
<dbReference type="Pfam" id="PF00589">
    <property type="entry name" value="Phage_integrase"/>
    <property type="match status" value="1"/>
</dbReference>
<dbReference type="Gene3D" id="1.10.443.10">
    <property type="entry name" value="Intergrase catalytic core"/>
    <property type="match status" value="1"/>
</dbReference>
<dbReference type="Gene3D" id="1.10.150.130">
    <property type="match status" value="1"/>
</dbReference>
<keyword evidence="3" id="KW-0238">DNA-binding</keyword>
<sequence length="384" mass="43979">MAILTTVAIKNAKPEEKPYLIYDSKERGLHVHISVVGTKTFRFKTKLDGKAKIIKLGDFKHMTLEQARQRAFDLNVQIQNGIDPTVQIVPEFKTFAEVSKEFVAWKRDEFGRAEGTIRKYQECLDNDLLPAFANTSIKEIHTKESVAVIEKINARSNSLAIKNIEMLNMVVMFAIQRGYRDSYTQLNLSGLIKEKPVKPKIMPSSLKDTFDKIDQYPTFIMRCAITIQFHVFLRGSEIMGGRWEEIDFEKKQWVVPADRMKMKRTHIVPLTSQTIELLTKLKSATGDSAFLFPSSKSVEHIGRDALSKAFRAADLKIVPHGCRTLAGTWMRNNKYLPHLVETQLSHCESNQIAAAYQTEPHMLYLDERRGMMQEWSNHLSESAK</sequence>
<dbReference type="InterPro" id="IPR011010">
    <property type="entry name" value="DNA_brk_join_enz"/>
</dbReference>
<dbReference type="Pfam" id="PF22022">
    <property type="entry name" value="Phage_int_M"/>
    <property type="match status" value="1"/>
</dbReference>
<proteinExistence type="inferred from homology"/>
<dbReference type="OrthoDB" id="9775880at2"/>
<dbReference type="InterPro" id="IPR010998">
    <property type="entry name" value="Integrase_recombinase_N"/>
</dbReference>
<evidence type="ECO:0000313" key="7">
    <source>
        <dbReference type="Proteomes" id="UP000001235"/>
    </source>
</evidence>
<dbReference type="GO" id="GO:0015074">
    <property type="term" value="P:DNA integration"/>
    <property type="evidence" value="ECO:0007669"/>
    <property type="project" value="UniProtKB-KW"/>
</dbReference>
<dbReference type="AlphaFoldDB" id="D9SII6"/>
<evidence type="ECO:0000256" key="4">
    <source>
        <dbReference type="ARBA" id="ARBA00023172"/>
    </source>
</evidence>
<dbReference type="GO" id="GO:0003677">
    <property type="term" value="F:DNA binding"/>
    <property type="evidence" value="ECO:0007669"/>
    <property type="project" value="UniProtKB-KW"/>
</dbReference>
<dbReference type="InterPro" id="IPR053876">
    <property type="entry name" value="Phage_int_M"/>
</dbReference>
<dbReference type="PROSITE" id="PS51898">
    <property type="entry name" value="TYR_RECOMBINASE"/>
    <property type="match status" value="1"/>
</dbReference>
<dbReference type="Gene3D" id="3.30.160.390">
    <property type="entry name" value="Integrase, DNA-binding domain"/>
    <property type="match status" value="1"/>
</dbReference>
<evidence type="ECO:0000313" key="6">
    <source>
        <dbReference type="EMBL" id="ADL56149.1"/>
    </source>
</evidence>
<dbReference type="CDD" id="cd00801">
    <property type="entry name" value="INT_P4_C"/>
    <property type="match status" value="1"/>
</dbReference>
<evidence type="ECO:0000256" key="3">
    <source>
        <dbReference type="ARBA" id="ARBA00023125"/>
    </source>
</evidence>
<dbReference type="PANTHER" id="PTHR30629">
    <property type="entry name" value="PROPHAGE INTEGRASE"/>
    <property type="match status" value="1"/>
</dbReference>
<dbReference type="GO" id="GO:0006310">
    <property type="term" value="P:DNA recombination"/>
    <property type="evidence" value="ECO:0007669"/>
    <property type="project" value="UniProtKB-KW"/>
</dbReference>